<feature type="site" description="Electron transfer via tryptophanyl radical" evidence="9">
    <location>
        <position position="391"/>
    </location>
</feature>
<dbReference type="EMBL" id="LJYW01000001">
    <property type="protein sequence ID" value="KPL55141.1"/>
    <property type="molecule type" value="Genomic_DNA"/>
</dbReference>
<reference evidence="12 13" key="1">
    <citation type="submission" date="2015-09" db="EMBL/GenBank/DDBJ databases">
        <authorList>
            <person name="Jackson K.R."/>
            <person name="Lunt B.L."/>
            <person name="Fisher J.N.B."/>
            <person name="Gardner A.V."/>
            <person name="Bailey M.E."/>
            <person name="Deus L.M."/>
            <person name="Earl A.S."/>
            <person name="Gibby P.D."/>
            <person name="Hartmann K.A."/>
            <person name="Liu J.E."/>
            <person name="Manci A.M."/>
            <person name="Nielsen D.A."/>
            <person name="Solomon M.B."/>
            <person name="Breakwell D.P."/>
            <person name="Burnett S.H."/>
            <person name="Grose J.H."/>
        </authorList>
    </citation>
    <scope>NUCLEOTIDE SEQUENCE [LARGE SCALE GENOMIC DNA]</scope>
    <source>
        <strain evidence="12 13">16</strain>
    </source>
</reference>
<dbReference type="Gene3D" id="1.10.579.10">
    <property type="entry name" value="DNA Cyclobutane Dipyrimidine Photolyase, subunit A, domain 3"/>
    <property type="match status" value="1"/>
</dbReference>
<dbReference type="Pfam" id="PF00875">
    <property type="entry name" value="DNA_photolyase"/>
    <property type="match status" value="1"/>
</dbReference>
<evidence type="ECO:0000256" key="4">
    <source>
        <dbReference type="ARBA" id="ARBA00022630"/>
    </source>
</evidence>
<feature type="binding site" evidence="8">
    <location>
        <position position="229"/>
    </location>
    <ligand>
        <name>FAD</name>
        <dbReference type="ChEBI" id="CHEBI:57692"/>
    </ligand>
</feature>
<evidence type="ECO:0000256" key="8">
    <source>
        <dbReference type="PIRSR" id="PIRSR602081-1"/>
    </source>
</evidence>
<dbReference type="GO" id="GO:0071949">
    <property type="term" value="F:FAD binding"/>
    <property type="evidence" value="ECO:0007669"/>
    <property type="project" value="TreeGrafter"/>
</dbReference>
<dbReference type="SUPFAM" id="SSF48173">
    <property type="entry name" value="Cryptochrome/photolyase FAD-binding domain"/>
    <property type="match status" value="1"/>
</dbReference>
<feature type="site" description="Electron transfer via tryptophanyl radical" evidence="9">
    <location>
        <position position="315"/>
    </location>
</feature>
<comment type="cofactor">
    <cofactor evidence="1">
        <name>(6R)-5,10-methylene-5,6,7,8-tetrahydrofolate</name>
        <dbReference type="ChEBI" id="CHEBI:15636"/>
    </cofactor>
</comment>
<evidence type="ECO:0000256" key="3">
    <source>
        <dbReference type="ARBA" id="ARBA00014046"/>
    </source>
</evidence>
<dbReference type="FunFam" id="1.10.579.10:FF:000003">
    <property type="entry name" value="Deoxyribodipyrimidine photo-lyase"/>
    <property type="match status" value="1"/>
</dbReference>
<dbReference type="PROSITE" id="PS51645">
    <property type="entry name" value="PHR_CRY_ALPHA_BETA"/>
    <property type="match status" value="1"/>
</dbReference>
<dbReference type="RefSeq" id="WP_054361308.1">
    <property type="nucleotide sequence ID" value="NZ_LJYW01000001.1"/>
</dbReference>
<feature type="binding site" evidence="8">
    <location>
        <position position="281"/>
    </location>
    <ligand>
        <name>FAD</name>
        <dbReference type="ChEBI" id="CHEBI:57692"/>
    </ligand>
</feature>
<reference evidence="12 13" key="2">
    <citation type="submission" date="2015-10" db="EMBL/GenBank/DDBJ databases">
        <title>Draft Genome Sequence of Prosthecomicrobium hirschii ATCC 27832.</title>
        <authorList>
            <person name="Daniel J."/>
            <person name="Givan S.A."/>
            <person name="Brun Y.V."/>
            <person name="Brown P.J."/>
        </authorList>
    </citation>
    <scope>NUCLEOTIDE SEQUENCE [LARGE SCALE GENOMIC DNA]</scope>
    <source>
        <strain evidence="12 13">16</strain>
    </source>
</reference>
<dbReference type="InterPro" id="IPR005101">
    <property type="entry name" value="Cryptochr/Photolyase_FAD-bd"/>
</dbReference>
<gene>
    <name evidence="12" type="ORF">ABB55_25330</name>
</gene>
<evidence type="ECO:0000256" key="7">
    <source>
        <dbReference type="ARBA" id="ARBA00033999"/>
    </source>
</evidence>
<evidence type="ECO:0000256" key="1">
    <source>
        <dbReference type="ARBA" id="ARBA00001932"/>
    </source>
</evidence>
<evidence type="ECO:0000313" key="13">
    <source>
        <dbReference type="Proteomes" id="UP000048984"/>
    </source>
</evidence>
<dbReference type="InterPro" id="IPR002081">
    <property type="entry name" value="Cryptochrome/DNA_photolyase_1"/>
</dbReference>
<protein>
    <recommendedName>
        <fullName evidence="3">Deoxyribodipyrimidine photo-lyase</fullName>
        <ecNumber evidence="2">4.1.99.3</ecNumber>
    </recommendedName>
</protein>
<dbReference type="SUPFAM" id="SSF52425">
    <property type="entry name" value="Cryptochrome/photolyase, N-terminal domain"/>
    <property type="match status" value="1"/>
</dbReference>
<keyword evidence="12" id="KW-0456">Lyase</keyword>
<evidence type="ECO:0000259" key="11">
    <source>
        <dbReference type="PROSITE" id="PS51645"/>
    </source>
</evidence>
<evidence type="ECO:0000256" key="2">
    <source>
        <dbReference type="ARBA" id="ARBA00013149"/>
    </source>
</evidence>
<dbReference type="Gene3D" id="3.40.50.620">
    <property type="entry name" value="HUPs"/>
    <property type="match status" value="1"/>
</dbReference>
<dbReference type="PANTHER" id="PTHR11455">
    <property type="entry name" value="CRYPTOCHROME"/>
    <property type="match status" value="1"/>
</dbReference>
<dbReference type="Pfam" id="PF03441">
    <property type="entry name" value="FAD_binding_7"/>
    <property type="match status" value="1"/>
</dbReference>
<dbReference type="GO" id="GO:0000719">
    <property type="term" value="P:photoreactive repair"/>
    <property type="evidence" value="ECO:0007669"/>
    <property type="project" value="UniProtKB-ARBA"/>
</dbReference>
<name>A0A0P6W7M1_9HYPH</name>
<dbReference type="Gene3D" id="1.25.40.80">
    <property type="match status" value="1"/>
</dbReference>
<dbReference type="InterPro" id="IPR018394">
    <property type="entry name" value="DNA_photolyase_1_CS_C"/>
</dbReference>
<feature type="binding site" evidence="8">
    <location>
        <begin position="241"/>
        <end position="245"/>
    </location>
    <ligand>
        <name>FAD</name>
        <dbReference type="ChEBI" id="CHEBI:57692"/>
    </ligand>
</feature>
<dbReference type="GO" id="GO:0003677">
    <property type="term" value="F:DNA binding"/>
    <property type="evidence" value="ECO:0007669"/>
    <property type="project" value="TreeGrafter"/>
</dbReference>
<feature type="binding site" evidence="8">
    <location>
        <begin position="381"/>
        <end position="383"/>
    </location>
    <ligand>
        <name>FAD</name>
        <dbReference type="ChEBI" id="CHEBI:57692"/>
    </ligand>
</feature>
<dbReference type="AlphaFoldDB" id="A0A0P6W7M1"/>
<dbReference type="GO" id="GO:0009416">
    <property type="term" value="P:response to light stimulus"/>
    <property type="evidence" value="ECO:0007669"/>
    <property type="project" value="TreeGrafter"/>
</dbReference>
<dbReference type="GO" id="GO:0003904">
    <property type="term" value="F:deoxyribodipyrimidine photo-lyase activity"/>
    <property type="evidence" value="ECO:0007669"/>
    <property type="project" value="UniProtKB-EC"/>
</dbReference>
<dbReference type="InterPro" id="IPR036155">
    <property type="entry name" value="Crypto/Photolyase_N_sf"/>
</dbReference>
<accession>A0A0P6W7M1</accession>
<comment type="caution">
    <text evidence="12">The sequence shown here is derived from an EMBL/GenBank/DDBJ whole genome shotgun (WGS) entry which is preliminary data.</text>
</comment>
<evidence type="ECO:0000256" key="6">
    <source>
        <dbReference type="ARBA" id="ARBA00022991"/>
    </source>
</evidence>
<organism evidence="12 13">
    <name type="scientific">Prosthecodimorpha hirschii</name>
    <dbReference type="NCBI Taxonomy" id="665126"/>
    <lineage>
        <taxon>Bacteria</taxon>
        <taxon>Pseudomonadati</taxon>
        <taxon>Pseudomonadota</taxon>
        <taxon>Alphaproteobacteria</taxon>
        <taxon>Hyphomicrobiales</taxon>
        <taxon>Ancalomicrobiaceae</taxon>
        <taxon>Prosthecodimorpha</taxon>
    </lineage>
</organism>
<dbReference type="PROSITE" id="PS00394">
    <property type="entry name" value="DNA_PHOTOLYASES_1_1"/>
    <property type="match status" value="1"/>
</dbReference>
<comment type="cofactor">
    <cofactor evidence="8">
        <name>FAD</name>
        <dbReference type="ChEBI" id="CHEBI:57692"/>
    </cofactor>
    <text evidence="8">Binds 1 FAD per subunit.</text>
</comment>
<dbReference type="InterPro" id="IPR036134">
    <property type="entry name" value="Crypto/Photolyase_FAD-like_sf"/>
</dbReference>
<evidence type="ECO:0000256" key="9">
    <source>
        <dbReference type="PIRSR" id="PIRSR602081-2"/>
    </source>
</evidence>
<dbReference type="PANTHER" id="PTHR11455:SF9">
    <property type="entry name" value="CRYPTOCHROME CIRCADIAN CLOCK 5 ISOFORM X1"/>
    <property type="match status" value="1"/>
</dbReference>
<dbReference type="EC" id="4.1.99.3" evidence="2"/>
<evidence type="ECO:0000256" key="5">
    <source>
        <dbReference type="ARBA" id="ARBA00022827"/>
    </source>
</evidence>
<feature type="site" description="Electron transfer via tryptophanyl radical" evidence="9">
    <location>
        <position position="368"/>
    </location>
</feature>
<comment type="catalytic activity">
    <reaction evidence="7">
        <text>cyclobutadipyrimidine (in DNA) = 2 pyrimidine residues (in DNA).</text>
        <dbReference type="EC" id="4.1.99.3"/>
    </reaction>
</comment>
<comment type="similarity">
    <text evidence="10">Belongs to the DNA photolyase family.</text>
</comment>
<dbReference type="Proteomes" id="UP000048984">
    <property type="component" value="Unassembled WGS sequence"/>
</dbReference>
<dbReference type="PRINTS" id="PR00147">
    <property type="entry name" value="DNAPHOTLYASE"/>
</dbReference>
<evidence type="ECO:0000256" key="10">
    <source>
        <dbReference type="RuleBase" id="RU004182"/>
    </source>
</evidence>
<dbReference type="InterPro" id="IPR014729">
    <property type="entry name" value="Rossmann-like_a/b/a_fold"/>
</dbReference>
<keyword evidence="6 10" id="KW-0157">Chromophore</keyword>
<keyword evidence="5 8" id="KW-0274">FAD</keyword>
<keyword evidence="13" id="KW-1185">Reference proteome</keyword>
<proteinExistence type="inferred from homology"/>
<feature type="domain" description="Photolyase/cryptochrome alpha/beta" evidence="11">
    <location>
        <begin position="6"/>
        <end position="135"/>
    </location>
</feature>
<dbReference type="STRING" id="665126.ABB55_25330"/>
<dbReference type="InterPro" id="IPR006050">
    <property type="entry name" value="DNA_photolyase_N"/>
</dbReference>
<sequence length="489" mass="53629">MPTSEAPALVWFRDDLRVADNPALTRAAASGRPMVALYVLDEVSPGIRAPGGARRWWLHQSLTALAADLARLGIALVLRRGAAGAIVPALATALGAGLVTWNRRYRAAEIEVDRAVKAELAAKGHAPESFQAHLLHEPWSVRSKVDEPFRVFTPFWRSACAGAEPRAPLPAPARVRGLQTVPASDRLEDWALTPTRPDWSGGIAAAWTPGEAGAAARLKTFLDDEFAGYAERRDRPDLPSTSRLSPHLAFGEISPFQIRRAACHAVESGRSAASRRDLDKFLAELGWREFSYHLLGQFPDMERRNIQPRFDAFPWQPDPELLAAWQRGRTGIPMVDAGMRQLWQTGWMHNRVRMICGSFLVKHLLQDWRAGEAWFHDTLVDADAASNPASWQWVAGSGADAAPYFRVFNPVLQGEKFDPDGAYVRRFVPELAGLPSAYLHAPWTAPAALLAAAGIRLGSTYPRPVVDVAAGRDRALAAFDQLKSSQTAA</sequence>
<evidence type="ECO:0000313" key="12">
    <source>
        <dbReference type="EMBL" id="KPL55141.1"/>
    </source>
</evidence>
<keyword evidence="4 8" id="KW-0285">Flavoprotein</keyword>